<dbReference type="GO" id="GO:0016747">
    <property type="term" value="F:acyltransferase activity, transferring groups other than amino-acyl groups"/>
    <property type="evidence" value="ECO:0007669"/>
    <property type="project" value="InterPro"/>
</dbReference>
<dbReference type="Gene3D" id="3.40.630.30">
    <property type="match status" value="1"/>
</dbReference>
<accession>A0A6B1D9C2</accession>
<name>A0A6B1D9C2_9CHLR</name>
<sequence length="326" mass="37081">MTNYTVRPFRASELEYEDLATLLRTASPERRPESAEELRQEDSSWPAESLHERVAAYSQDRKMAGIGTCYQAYWQDSPSTIHIRFDIRPDHEKSQLLPLLYQGIQGLLAHRKCEFRRLMCGAREDDSERVQFLLGQGFRQGMRSPSSALQVATFDGSACDGTYERLAQDGIRLITLAQLYGEEPEWKRKLRDLRWEIVQDVPSTEPFAEPTEEEFEEMVLKDPALDEEAFFVALSADGTFIGMSNLWRNDPAGKRLDTGLTGVIRSHRRRGIATALKMRTIQYAQTCGAETIETSNEEGSPMLALNLKLGFDPKPAWVDYTRETSA</sequence>
<dbReference type="AlphaFoldDB" id="A0A6B1D9C2"/>
<reference evidence="5" key="1">
    <citation type="submission" date="2019-09" db="EMBL/GenBank/DDBJ databases">
        <title>Characterisation of the sponge microbiome using genome-centric metagenomics.</title>
        <authorList>
            <person name="Engelberts J.P."/>
            <person name="Robbins S.J."/>
            <person name="De Goeij J.M."/>
            <person name="Aranda M."/>
            <person name="Bell S.C."/>
            <person name="Webster N.S."/>
        </authorList>
    </citation>
    <scope>NUCLEOTIDE SEQUENCE</scope>
    <source>
        <strain evidence="5">SB0661_bin_32</strain>
    </source>
</reference>
<evidence type="ECO:0000256" key="3">
    <source>
        <dbReference type="SAM" id="MobiDB-lite"/>
    </source>
</evidence>
<feature type="domain" description="N-acetyltransferase" evidence="4">
    <location>
        <begin position="188"/>
        <end position="326"/>
    </location>
</feature>
<dbReference type="SUPFAM" id="SSF55729">
    <property type="entry name" value="Acyl-CoA N-acyltransferases (Nat)"/>
    <property type="match status" value="1"/>
</dbReference>
<dbReference type="EMBL" id="VXMH01000072">
    <property type="protein sequence ID" value="MYC96129.1"/>
    <property type="molecule type" value="Genomic_DNA"/>
</dbReference>
<proteinExistence type="predicted"/>
<keyword evidence="1 5" id="KW-0808">Transferase</keyword>
<dbReference type="PANTHER" id="PTHR43877:SF6">
    <property type="entry name" value="GCN5-RELATED N-ACETYLTRANSFERASE"/>
    <property type="match status" value="1"/>
</dbReference>
<dbReference type="PANTHER" id="PTHR43877">
    <property type="entry name" value="AMINOALKYLPHOSPHONATE N-ACETYLTRANSFERASE-RELATED-RELATED"/>
    <property type="match status" value="1"/>
</dbReference>
<dbReference type="InterPro" id="IPR000182">
    <property type="entry name" value="GNAT_dom"/>
</dbReference>
<comment type="caution">
    <text evidence="5">The sequence shown here is derived from an EMBL/GenBank/DDBJ whole genome shotgun (WGS) entry which is preliminary data.</text>
</comment>
<dbReference type="Pfam" id="PF00583">
    <property type="entry name" value="Acetyltransf_1"/>
    <property type="match status" value="1"/>
</dbReference>
<organism evidence="5">
    <name type="scientific">Caldilineaceae bacterium SB0661_bin_32</name>
    <dbReference type="NCBI Taxonomy" id="2605255"/>
    <lineage>
        <taxon>Bacteria</taxon>
        <taxon>Bacillati</taxon>
        <taxon>Chloroflexota</taxon>
        <taxon>Caldilineae</taxon>
        <taxon>Caldilineales</taxon>
        <taxon>Caldilineaceae</taxon>
    </lineage>
</organism>
<dbReference type="CDD" id="cd04301">
    <property type="entry name" value="NAT_SF"/>
    <property type="match status" value="1"/>
</dbReference>
<dbReference type="PROSITE" id="PS51186">
    <property type="entry name" value="GNAT"/>
    <property type="match status" value="1"/>
</dbReference>
<evidence type="ECO:0000256" key="1">
    <source>
        <dbReference type="ARBA" id="ARBA00022679"/>
    </source>
</evidence>
<feature type="region of interest" description="Disordered" evidence="3">
    <location>
        <begin position="25"/>
        <end position="46"/>
    </location>
</feature>
<keyword evidence="2" id="KW-0012">Acyltransferase</keyword>
<dbReference type="InterPro" id="IPR050832">
    <property type="entry name" value="Bact_Acetyltransf"/>
</dbReference>
<feature type="compositionally biased region" description="Basic and acidic residues" evidence="3">
    <location>
        <begin position="27"/>
        <end position="42"/>
    </location>
</feature>
<evidence type="ECO:0000313" key="5">
    <source>
        <dbReference type="EMBL" id="MYC96129.1"/>
    </source>
</evidence>
<gene>
    <name evidence="5" type="ORF">F4X14_14295</name>
</gene>
<dbReference type="InterPro" id="IPR016181">
    <property type="entry name" value="Acyl_CoA_acyltransferase"/>
</dbReference>
<evidence type="ECO:0000259" key="4">
    <source>
        <dbReference type="PROSITE" id="PS51186"/>
    </source>
</evidence>
<evidence type="ECO:0000256" key="2">
    <source>
        <dbReference type="ARBA" id="ARBA00023315"/>
    </source>
</evidence>
<protein>
    <submittedName>
        <fullName evidence="5">GNAT family N-acetyltransferase</fullName>
    </submittedName>
</protein>